<feature type="compositionally biased region" description="Basic residues" evidence="1">
    <location>
        <begin position="142"/>
        <end position="161"/>
    </location>
</feature>
<evidence type="ECO:0000256" key="1">
    <source>
        <dbReference type="SAM" id="MobiDB-lite"/>
    </source>
</evidence>
<comment type="caution">
    <text evidence="2">The sequence shown here is derived from an EMBL/GenBank/DDBJ whole genome shotgun (WGS) entry which is preliminary data.</text>
</comment>
<reference evidence="3" key="1">
    <citation type="submission" date="2017-03" db="EMBL/GenBank/DDBJ databases">
        <title>Phytopthora megakarya and P. palmivora, two closely related causual agents of cacao black pod achieved similar genome size and gene model numbers by different mechanisms.</title>
        <authorList>
            <person name="Ali S."/>
            <person name="Shao J."/>
            <person name="Larry D.J."/>
            <person name="Kronmiller B."/>
            <person name="Shen D."/>
            <person name="Strem M.D."/>
            <person name="Melnick R.L."/>
            <person name="Guiltinan M.J."/>
            <person name="Tyler B.M."/>
            <person name="Meinhardt L.W."/>
            <person name="Bailey B.A."/>
        </authorList>
    </citation>
    <scope>NUCLEOTIDE SEQUENCE [LARGE SCALE GENOMIC DNA]</scope>
    <source>
        <strain evidence="3">zdho120</strain>
    </source>
</reference>
<dbReference type="Proteomes" id="UP000198211">
    <property type="component" value="Unassembled WGS sequence"/>
</dbReference>
<name>A0A225V7L9_9STRA</name>
<evidence type="ECO:0000313" key="2">
    <source>
        <dbReference type="EMBL" id="OWZ01375.1"/>
    </source>
</evidence>
<sequence length="184" mass="20802">MCTQLTRSGWYGIKIQNYPSVMHGSFDLYVETLKTFLINTDIWAVIENAAMLRATMSDDYVRRANDLARGAILRSVPNADAELICYEQSPKNCELLLHFDPGYKRSTPPSSQGMNALSAESELEARTGKNQGQKQGQQQQSKGRKRGRGRSKFKRNKKMVVKRSMNAGTAMKLVIFKYIVQTKT</sequence>
<dbReference type="EMBL" id="NBNE01006902">
    <property type="protein sequence ID" value="OWZ01375.1"/>
    <property type="molecule type" value="Genomic_DNA"/>
</dbReference>
<evidence type="ECO:0000313" key="3">
    <source>
        <dbReference type="Proteomes" id="UP000198211"/>
    </source>
</evidence>
<feature type="compositionally biased region" description="Low complexity" evidence="1">
    <location>
        <begin position="128"/>
        <end position="141"/>
    </location>
</feature>
<keyword evidence="3" id="KW-1185">Reference proteome</keyword>
<feature type="region of interest" description="Disordered" evidence="1">
    <location>
        <begin position="104"/>
        <end position="161"/>
    </location>
</feature>
<accession>A0A225V7L9</accession>
<gene>
    <name evidence="2" type="ORF">PHMEG_00027250</name>
</gene>
<protein>
    <submittedName>
        <fullName evidence="2">Uncharacterized protein</fullName>
    </submittedName>
</protein>
<proteinExistence type="predicted"/>
<dbReference type="AlphaFoldDB" id="A0A225V7L9"/>
<dbReference type="OrthoDB" id="120385at2759"/>
<organism evidence="2 3">
    <name type="scientific">Phytophthora megakarya</name>
    <dbReference type="NCBI Taxonomy" id="4795"/>
    <lineage>
        <taxon>Eukaryota</taxon>
        <taxon>Sar</taxon>
        <taxon>Stramenopiles</taxon>
        <taxon>Oomycota</taxon>
        <taxon>Peronosporomycetes</taxon>
        <taxon>Peronosporales</taxon>
        <taxon>Peronosporaceae</taxon>
        <taxon>Phytophthora</taxon>
    </lineage>
</organism>